<protein>
    <submittedName>
        <fullName evidence="3">Uncharacterized protein</fullName>
    </submittedName>
</protein>
<keyword evidence="2" id="KW-1133">Transmembrane helix</keyword>
<evidence type="ECO:0000313" key="4">
    <source>
        <dbReference type="Proteomes" id="UP000596661"/>
    </source>
</evidence>
<name>A0A803PGU7_CANSA</name>
<dbReference type="AlphaFoldDB" id="A0A803PGU7"/>
<organism evidence="3 4">
    <name type="scientific">Cannabis sativa</name>
    <name type="common">Hemp</name>
    <name type="synonym">Marijuana</name>
    <dbReference type="NCBI Taxonomy" id="3483"/>
    <lineage>
        <taxon>Eukaryota</taxon>
        <taxon>Viridiplantae</taxon>
        <taxon>Streptophyta</taxon>
        <taxon>Embryophyta</taxon>
        <taxon>Tracheophyta</taxon>
        <taxon>Spermatophyta</taxon>
        <taxon>Magnoliopsida</taxon>
        <taxon>eudicotyledons</taxon>
        <taxon>Gunneridae</taxon>
        <taxon>Pentapetalae</taxon>
        <taxon>rosids</taxon>
        <taxon>fabids</taxon>
        <taxon>Rosales</taxon>
        <taxon>Cannabaceae</taxon>
        <taxon>Cannabis</taxon>
    </lineage>
</organism>
<keyword evidence="2" id="KW-0472">Membrane</keyword>
<dbReference type="EnsemblPlants" id="evm.model.04.253">
    <property type="protein sequence ID" value="cds.evm.model.04.253"/>
    <property type="gene ID" value="evm.TU.04.253"/>
</dbReference>
<dbReference type="Gramene" id="evm.model.04.253">
    <property type="protein sequence ID" value="cds.evm.model.04.253"/>
    <property type="gene ID" value="evm.TU.04.253"/>
</dbReference>
<dbReference type="EMBL" id="UZAU01000358">
    <property type="status" value="NOT_ANNOTATED_CDS"/>
    <property type="molecule type" value="Genomic_DNA"/>
</dbReference>
<feature type="transmembrane region" description="Helical" evidence="2">
    <location>
        <begin position="91"/>
        <end position="109"/>
    </location>
</feature>
<dbReference type="Proteomes" id="UP000596661">
    <property type="component" value="Chromosome 4"/>
</dbReference>
<keyword evidence="2" id="KW-0812">Transmembrane</keyword>
<sequence length="188" mass="21514">MRLKKRSTPSPPAPTRNSKKIHANTHLSYNNIPLSPPTLPPLKGLKAFLDESIPHNLPITRLLPLHCTILTNTDLPQPIPFLEISPTEKRVWWLVLILLGILIAFFPRPSLMGTKELRKELTMVPEMVFCLRLALKLSINNQQWRKYRQDHVRRASSGGMAQRSLEDMGNEHFKAVLEFRDKMNGVPS</sequence>
<evidence type="ECO:0000313" key="3">
    <source>
        <dbReference type="EnsemblPlants" id="cds.evm.model.04.253"/>
    </source>
</evidence>
<evidence type="ECO:0000256" key="2">
    <source>
        <dbReference type="SAM" id="Phobius"/>
    </source>
</evidence>
<reference evidence="3" key="2">
    <citation type="submission" date="2021-03" db="UniProtKB">
        <authorList>
            <consortium name="EnsemblPlants"/>
        </authorList>
    </citation>
    <scope>IDENTIFICATION</scope>
</reference>
<proteinExistence type="predicted"/>
<evidence type="ECO:0000256" key="1">
    <source>
        <dbReference type="SAM" id="MobiDB-lite"/>
    </source>
</evidence>
<accession>A0A803PGU7</accession>
<feature type="region of interest" description="Disordered" evidence="1">
    <location>
        <begin position="1"/>
        <end position="22"/>
    </location>
</feature>
<reference evidence="3" key="1">
    <citation type="submission" date="2018-11" db="EMBL/GenBank/DDBJ databases">
        <authorList>
            <person name="Grassa J C."/>
        </authorList>
    </citation>
    <scope>NUCLEOTIDE SEQUENCE [LARGE SCALE GENOMIC DNA]</scope>
</reference>
<keyword evidence="4" id="KW-1185">Reference proteome</keyword>